<comment type="caution">
    <text evidence="1">The sequence shown here is derived from an EMBL/GenBank/DDBJ whole genome shotgun (WGS) entry which is preliminary data.</text>
</comment>
<evidence type="ECO:0000313" key="2">
    <source>
        <dbReference type="Proteomes" id="UP000521017"/>
    </source>
</evidence>
<evidence type="ECO:0000313" key="1">
    <source>
        <dbReference type="EMBL" id="MBB6498535.1"/>
    </source>
</evidence>
<accession>A0A7X0IZY0</accession>
<sequence>MKTQIPELYPWLTETGKFCYCDELGNPVIQTEFDEASLYTNGYAIVGSMGRYGVIDVYGKQVLQPQYVSVKLFSTETDTLLVTQKSYNAWWQFWNWRLMPDIYVVTSNNRGFLRVCKSKWQIRSLSARKILFSQCLMKGSHLDNSWNYIKIAGNGKSFVVMDNCYQLNPEKKLRTGFDQVTHILNTEYTAKENIEFNTSSTGEKITVDKHHYYQYELIEPLARADIYKSNEGKVYLFPDLVKPVPVLISDYEGLGGNFTAAEILKGITLIKSIPNSNFFLVITRGFERTDKWTGAFLLDTEGNWNTQVPVYSGFQEMFSDGRLAFKQSSGVSILYPDLSSHEMNIDEILGTCAFSEYWYRVKDKLKKKYGIYDTEKREWQVQPAYDYLEDEIAPGIAVYTVKRTDVNGYNQKEYKGLIDIINDRLITAAIYDQINPEGEVTKTECSKKLRFYLNIHTGKEYRKTNHQFPV</sequence>
<proteinExistence type="predicted"/>
<evidence type="ECO:0008006" key="3">
    <source>
        <dbReference type="Google" id="ProtNLM"/>
    </source>
</evidence>
<dbReference type="AlphaFoldDB" id="A0A7X0IZY0"/>
<dbReference type="Proteomes" id="UP000521017">
    <property type="component" value="Unassembled WGS sequence"/>
</dbReference>
<dbReference type="PANTHER" id="PTHR37841">
    <property type="entry name" value="GLR2918 PROTEIN"/>
    <property type="match status" value="1"/>
</dbReference>
<dbReference type="EMBL" id="JACHCC010000002">
    <property type="protein sequence ID" value="MBB6498535.1"/>
    <property type="molecule type" value="Genomic_DNA"/>
</dbReference>
<dbReference type="InterPro" id="IPR032774">
    <property type="entry name" value="WG_beta_rep"/>
</dbReference>
<protein>
    <recommendedName>
        <fullName evidence="3">WG repeat protein</fullName>
    </recommendedName>
</protein>
<name>A0A7X0IZY0_9SPHI</name>
<gene>
    <name evidence="1" type="ORF">HDF25_000672</name>
</gene>
<dbReference type="PANTHER" id="PTHR37841:SF1">
    <property type="entry name" value="DUF3298 DOMAIN-CONTAINING PROTEIN"/>
    <property type="match status" value="1"/>
</dbReference>
<dbReference type="RefSeq" id="WP_184622760.1">
    <property type="nucleotide sequence ID" value="NZ_JACHCC010000002.1"/>
</dbReference>
<reference evidence="1 2" key="1">
    <citation type="submission" date="2020-08" db="EMBL/GenBank/DDBJ databases">
        <title>Genomic Encyclopedia of Type Strains, Phase IV (KMG-V): Genome sequencing to study the core and pangenomes of soil and plant-associated prokaryotes.</title>
        <authorList>
            <person name="Whitman W."/>
        </authorList>
    </citation>
    <scope>NUCLEOTIDE SEQUENCE [LARGE SCALE GENOMIC DNA]</scope>
    <source>
        <strain evidence="1 2">M2T3</strain>
    </source>
</reference>
<organism evidence="1 2">
    <name type="scientific">Pedobacter cryoconitis</name>
    <dbReference type="NCBI Taxonomy" id="188932"/>
    <lineage>
        <taxon>Bacteria</taxon>
        <taxon>Pseudomonadati</taxon>
        <taxon>Bacteroidota</taxon>
        <taxon>Sphingobacteriia</taxon>
        <taxon>Sphingobacteriales</taxon>
        <taxon>Sphingobacteriaceae</taxon>
        <taxon>Pedobacter</taxon>
    </lineage>
</organism>
<dbReference type="Pfam" id="PF14903">
    <property type="entry name" value="WG_beta_rep"/>
    <property type="match status" value="1"/>
</dbReference>